<dbReference type="KEGG" id="red:roselon_00309"/>
<dbReference type="SUPFAM" id="SSF100950">
    <property type="entry name" value="NagB/RpiA/CoA transferase-like"/>
    <property type="match status" value="1"/>
</dbReference>
<evidence type="ECO:0000313" key="6">
    <source>
        <dbReference type="EMBL" id="AHM02762.1"/>
    </source>
</evidence>
<dbReference type="GO" id="GO:0035999">
    <property type="term" value="P:tetrahydrofolate interconversion"/>
    <property type="evidence" value="ECO:0007669"/>
    <property type="project" value="TreeGrafter"/>
</dbReference>
<gene>
    <name evidence="6" type="ORF">roselon_00309</name>
</gene>
<dbReference type="NCBIfam" id="TIGR02727">
    <property type="entry name" value="MTHFS_bact"/>
    <property type="match status" value="1"/>
</dbReference>
<proteinExistence type="inferred from homology"/>
<dbReference type="EMBL" id="CP004372">
    <property type="protein sequence ID" value="AHM02762.1"/>
    <property type="molecule type" value="Genomic_DNA"/>
</dbReference>
<evidence type="ECO:0000256" key="4">
    <source>
        <dbReference type="PIRSR" id="PIRSR006806-1"/>
    </source>
</evidence>
<feature type="binding site" evidence="4">
    <location>
        <position position="51"/>
    </location>
    <ligand>
        <name>substrate</name>
    </ligand>
</feature>
<comment type="catalytic activity">
    <reaction evidence="5">
        <text>(6S)-5-formyl-5,6,7,8-tetrahydrofolate + ATP = (6R)-5,10-methenyltetrahydrofolate + ADP + phosphate</text>
        <dbReference type="Rhea" id="RHEA:10488"/>
        <dbReference type="ChEBI" id="CHEBI:30616"/>
        <dbReference type="ChEBI" id="CHEBI:43474"/>
        <dbReference type="ChEBI" id="CHEBI:57455"/>
        <dbReference type="ChEBI" id="CHEBI:57457"/>
        <dbReference type="ChEBI" id="CHEBI:456216"/>
        <dbReference type="EC" id="6.3.3.2"/>
    </reaction>
</comment>
<keyword evidence="6" id="KW-0436">Ligase</keyword>
<dbReference type="PANTHER" id="PTHR23407:SF1">
    <property type="entry name" value="5-FORMYLTETRAHYDROFOLATE CYCLO-LIGASE"/>
    <property type="match status" value="1"/>
</dbReference>
<dbReference type="STRING" id="1294273.roselon_00309"/>
<dbReference type="PANTHER" id="PTHR23407">
    <property type="entry name" value="ATPASE INHIBITOR/5-FORMYLTETRAHYDROFOLATE CYCLO-LIGASE"/>
    <property type="match status" value="1"/>
</dbReference>
<sequence>MSHDDKALLRKRAYAARKQAHDAGGPATQHATQHVLAAIGAAAGRTVAGYMPIRTEIDPLPAMTALHEAGSQICVPVIAGNRLPLEFRAWAPGCVVVEGPFGAKVPKHGDWVTPEVLIVPLVGFDAARNRLGYGGGFYDRTLARLRAAGPVRAIGLAYAAQQLPPLPVEPTDERLDAIVTERGVIRS</sequence>
<dbReference type="PIRSF" id="PIRSF006806">
    <property type="entry name" value="FTHF_cligase"/>
    <property type="match status" value="1"/>
</dbReference>
<dbReference type="InterPro" id="IPR037171">
    <property type="entry name" value="NagB/RpiA_transferase-like"/>
</dbReference>
<dbReference type="GO" id="GO:0030272">
    <property type="term" value="F:5-formyltetrahydrofolate cyclo-ligase activity"/>
    <property type="evidence" value="ECO:0007669"/>
    <property type="project" value="UniProtKB-EC"/>
</dbReference>
<dbReference type="Gene3D" id="3.40.50.10420">
    <property type="entry name" value="NagB/RpiA/CoA transferase-like"/>
    <property type="match status" value="1"/>
</dbReference>
<feature type="binding site" evidence="4">
    <location>
        <begin position="6"/>
        <end position="10"/>
    </location>
    <ligand>
        <name>ATP</name>
        <dbReference type="ChEBI" id="CHEBI:30616"/>
    </ligand>
</feature>
<accession>W8RY38</accession>
<keyword evidence="5" id="KW-0479">Metal-binding</keyword>
<evidence type="ECO:0000256" key="5">
    <source>
        <dbReference type="RuleBase" id="RU361279"/>
    </source>
</evidence>
<organism evidence="6 7">
    <name type="scientific">Roseicyclus elongatus DSM 19469</name>
    <dbReference type="NCBI Taxonomy" id="1294273"/>
    <lineage>
        <taxon>Bacteria</taxon>
        <taxon>Pseudomonadati</taxon>
        <taxon>Pseudomonadota</taxon>
        <taxon>Alphaproteobacteria</taxon>
        <taxon>Rhodobacterales</taxon>
        <taxon>Roseobacteraceae</taxon>
        <taxon>Roseicyclus</taxon>
    </lineage>
</organism>
<dbReference type="GO" id="GO:0005524">
    <property type="term" value="F:ATP binding"/>
    <property type="evidence" value="ECO:0007669"/>
    <property type="project" value="UniProtKB-KW"/>
</dbReference>
<dbReference type="HOGENOM" id="CLU_066245_0_1_5"/>
<protein>
    <recommendedName>
        <fullName evidence="5">5-formyltetrahydrofolate cyclo-ligase</fullName>
        <ecNumber evidence="5">6.3.3.2</ecNumber>
    </recommendedName>
</protein>
<name>W8RY38_9RHOB</name>
<feature type="binding site" evidence="4">
    <location>
        <begin position="130"/>
        <end position="138"/>
    </location>
    <ligand>
        <name>ATP</name>
        <dbReference type="ChEBI" id="CHEBI:30616"/>
    </ligand>
</feature>
<dbReference type="eggNOG" id="COG0212">
    <property type="taxonomic scope" value="Bacteria"/>
</dbReference>
<feature type="binding site" evidence="4">
    <location>
        <position position="56"/>
    </location>
    <ligand>
        <name>substrate</name>
    </ligand>
</feature>
<dbReference type="Proteomes" id="UP000019593">
    <property type="component" value="Chromosome"/>
</dbReference>
<evidence type="ECO:0000256" key="3">
    <source>
        <dbReference type="ARBA" id="ARBA00022840"/>
    </source>
</evidence>
<comment type="cofactor">
    <cofactor evidence="5">
        <name>Mg(2+)</name>
        <dbReference type="ChEBI" id="CHEBI:18420"/>
    </cofactor>
</comment>
<dbReference type="Pfam" id="PF01812">
    <property type="entry name" value="5-FTHF_cyc-lig"/>
    <property type="match status" value="1"/>
</dbReference>
<dbReference type="GO" id="GO:0046872">
    <property type="term" value="F:metal ion binding"/>
    <property type="evidence" value="ECO:0007669"/>
    <property type="project" value="UniProtKB-KW"/>
</dbReference>
<dbReference type="InterPro" id="IPR002698">
    <property type="entry name" value="FTHF_cligase"/>
</dbReference>
<dbReference type="RefSeq" id="WP_025310679.1">
    <property type="nucleotide sequence ID" value="NZ_CP004372.1"/>
</dbReference>
<evidence type="ECO:0000256" key="1">
    <source>
        <dbReference type="ARBA" id="ARBA00010638"/>
    </source>
</evidence>
<keyword evidence="5" id="KW-0460">Magnesium</keyword>
<dbReference type="GO" id="GO:0009396">
    <property type="term" value="P:folic acid-containing compound biosynthetic process"/>
    <property type="evidence" value="ECO:0007669"/>
    <property type="project" value="TreeGrafter"/>
</dbReference>
<dbReference type="PATRIC" id="fig|1294273.3.peg.302"/>
<dbReference type="EC" id="6.3.3.2" evidence="5"/>
<keyword evidence="2 4" id="KW-0547">Nucleotide-binding</keyword>
<evidence type="ECO:0000313" key="7">
    <source>
        <dbReference type="Proteomes" id="UP000019593"/>
    </source>
</evidence>
<comment type="similarity">
    <text evidence="1 5">Belongs to the 5-formyltetrahydrofolate cyclo-ligase family.</text>
</comment>
<keyword evidence="7" id="KW-1185">Reference proteome</keyword>
<evidence type="ECO:0000256" key="2">
    <source>
        <dbReference type="ARBA" id="ARBA00022741"/>
    </source>
</evidence>
<dbReference type="OrthoDB" id="9801938at2"/>
<reference evidence="6 7" key="1">
    <citation type="submission" date="2013-03" db="EMBL/GenBank/DDBJ databases">
        <authorList>
            <person name="Fiebig A."/>
            <person name="Goeker M."/>
            <person name="Klenk H.-P.P."/>
        </authorList>
    </citation>
    <scope>NUCLEOTIDE SEQUENCE [LARGE SCALE GENOMIC DNA]</scope>
    <source>
        <strain evidence="7">DSM 19469</strain>
    </source>
</reference>
<dbReference type="AlphaFoldDB" id="W8RY38"/>
<keyword evidence="3 4" id="KW-0067">ATP-binding</keyword>
<dbReference type="InterPro" id="IPR024185">
    <property type="entry name" value="FTHF_cligase-like_sf"/>
</dbReference>